<dbReference type="InterPro" id="IPR006212">
    <property type="entry name" value="Furin_repeat"/>
</dbReference>
<dbReference type="SUPFAM" id="SSF51126">
    <property type="entry name" value="Pectin lyase-like"/>
    <property type="match status" value="1"/>
</dbReference>
<dbReference type="InParanoid" id="A0A078A4C5"/>
<dbReference type="CDD" id="cd00064">
    <property type="entry name" value="FU"/>
    <property type="match status" value="1"/>
</dbReference>
<organism evidence="1 2">
    <name type="scientific">Stylonychia lemnae</name>
    <name type="common">Ciliate</name>
    <dbReference type="NCBI Taxonomy" id="5949"/>
    <lineage>
        <taxon>Eukaryota</taxon>
        <taxon>Sar</taxon>
        <taxon>Alveolata</taxon>
        <taxon>Ciliophora</taxon>
        <taxon>Intramacronucleata</taxon>
        <taxon>Spirotrichea</taxon>
        <taxon>Stichotrichia</taxon>
        <taxon>Sporadotrichida</taxon>
        <taxon>Oxytrichidae</taxon>
        <taxon>Stylonychinae</taxon>
        <taxon>Stylonychia</taxon>
    </lineage>
</organism>
<dbReference type="InterPro" id="IPR011050">
    <property type="entry name" value="Pectin_lyase_fold/virulence"/>
</dbReference>
<name>A0A078A4C5_STYLE</name>
<reference evidence="1 2" key="1">
    <citation type="submission" date="2014-06" db="EMBL/GenBank/DDBJ databases">
        <authorList>
            <person name="Swart Estienne"/>
        </authorList>
    </citation>
    <scope>NUCLEOTIDE SEQUENCE [LARGE SCALE GENOMIC DNA]</scope>
    <source>
        <strain evidence="1 2">130c</strain>
    </source>
</reference>
<accession>A0A078A4C5</accession>
<evidence type="ECO:0000313" key="2">
    <source>
        <dbReference type="Proteomes" id="UP000039865"/>
    </source>
</evidence>
<gene>
    <name evidence="1" type="primary">Contig7080.g7581</name>
    <name evidence="1" type="ORF">STYLEM_5983</name>
</gene>
<sequence>MVLQPPQILLVMHAEICYLDADRVLLSKQKKLVNKTNSKDRILKVIPLSYKDNENFYTTAINICIPDCQLFNPNTVNNPVDMTCELIGYHCNTTISKTSFINGNSFSFCTPCQDPQYDSSVDNITAAYSQCGQEDSSNDCDTDFCEKCESGQQNKCILQYVIFQIGSICQQGYSLNSDKQCVLRCGEGMFSKFSLNTSNSEQPIGAVCTDCHTDCYSCSDISANSCTSCKNGKYLNITDTILQTGTCLEKNVNTAERYKDFINPQFHLKIQQVSSIYGANVLVRLYQPNQQYTTKLVHLSKSSSTAIEACLNQIQPCCMYQNGVSCGTIQDETCPVRTFNGMFNMISHEASSTAIQTNCEFKNMFYELGSLVKTPLQKPFNITILSSSFQQFSICGAIYSNEYHNNLTVRNSVQLDYPFIEEYIDIHDLITQSIQQRYFNQTFDETLYTQTESNIILDSNKFTDMHTLKRTSTSIEPVPLETRNRGLILHLNDFNGNVIIQNNSFSSIKQLFETCIVNSSLGSTYKKSEQSSTYFENVVLDSLNYLQLQNLITIISHESGLIQIHNNTFEKIGLSSSLIKIESEISETEFQVILTNNTFKNIVGYTITSVFHLTKQSSFKSTSSDSEIMTCSGGTLIENNTFEGITGCHMVHTTALFIGCKEKNTYSSFYSSLETNSQESLFELYGTESSTLLEVYQNKNLSLLATSSETKKVNIYNYLSGLIDTSTSMYIYKTILKNNTFLNCTLGVTYKDSYSSRFYMGSLISLMGILVAEIDAQNFTNIGAMTQEQLNLILSQIGITFTSDTEKEKLPTSSQEFYKGIVGCCLININQMLLLTLKGSYFENIWNIDRFNAFSTSSMQGLILYLKNYYGTLQIGDPTGQTYNTFKNITGLFNPVTVQNFGFNTNNSYYYYQQKFFLGYCSSLFYLSSNQIPLLKIRNFHYQYNFAYYDLGVSSPLAQIISHSQLDGSKYNQYYQLENIYIADNFGDSSSNYFSLSGTIISLSNVTLQNNGKVFDYLNLKRNYIATYGQTSAIFKLILEAVSTARVTIEDSTFTSNNATSSPLK</sequence>
<dbReference type="OrthoDB" id="327389at2759"/>
<protein>
    <submittedName>
        <fullName evidence="1">Uncharacterized protein</fullName>
    </submittedName>
</protein>
<dbReference type="EMBL" id="CCKQ01005757">
    <property type="protein sequence ID" value="CDW77017.1"/>
    <property type="molecule type" value="Genomic_DNA"/>
</dbReference>
<evidence type="ECO:0000313" key="1">
    <source>
        <dbReference type="EMBL" id="CDW77017.1"/>
    </source>
</evidence>
<dbReference type="SUPFAM" id="SSF57184">
    <property type="entry name" value="Growth factor receptor domain"/>
    <property type="match status" value="1"/>
</dbReference>
<dbReference type="AlphaFoldDB" id="A0A078A4C5"/>
<proteinExistence type="predicted"/>
<dbReference type="InterPro" id="IPR009030">
    <property type="entry name" value="Growth_fac_rcpt_cys_sf"/>
</dbReference>
<keyword evidence="2" id="KW-1185">Reference proteome</keyword>
<dbReference type="Proteomes" id="UP000039865">
    <property type="component" value="Unassembled WGS sequence"/>
</dbReference>